<evidence type="ECO:0000256" key="1">
    <source>
        <dbReference type="SAM" id="MobiDB-lite"/>
    </source>
</evidence>
<comment type="caution">
    <text evidence="3">The sequence shown here is derived from an EMBL/GenBank/DDBJ whole genome shotgun (WGS) entry which is preliminary data.</text>
</comment>
<name>A0A846YS45_9ACTN</name>
<dbReference type="Proteomes" id="UP000579250">
    <property type="component" value="Unassembled WGS sequence"/>
</dbReference>
<feature type="transmembrane region" description="Helical" evidence="2">
    <location>
        <begin position="60"/>
        <end position="82"/>
    </location>
</feature>
<sequence length="454" mass="46249">MSADQDDPSPTSSHHPPMDPRATPRTPQSVPVPPYGAGATGGPVPPGKGGRQRKGRGARVMMVAGAAAVAVVAAGAVAAVALGGEGEPAKKKATPTVSAPPPAWTVALGRDLTSGTGLRYDGTLTLKGRPVQAHLRVTPSGSASGRIIAGTLAADVVAIDGTAYLKAGLAFWRDFAGEIAHPEYYADRWSKAPASVPGFDVPDVLGPESIAGALGKTSGNPPVEDVNGVRAYRIRTSAADYLVTAAAPYRLLAVRGAGQNAPRFTAAPVAAPATLFTELRPRVAALGGAPDPNLAFRPGTLTFSNCDQNTNGCTVSLPATLTAPQGSVPDGARAALRATISSGDKALGSCATAGPVQADRSVVLRCTVTSRLWRNWMRKALDNPGSYPYEAAARVVGEALDAADVPKLLARVDRERKAVLKPNPATTGSPGPGTPSAERSDGPEVATSRSPGQP</sequence>
<feature type="region of interest" description="Disordered" evidence="1">
    <location>
        <begin position="415"/>
        <end position="454"/>
    </location>
</feature>
<keyword evidence="4" id="KW-1185">Reference proteome</keyword>
<proteinExistence type="predicted"/>
<accession>A0A846YS45</accession>
<dbReference type="EMBL" id="JAAXPI010000002">
    <property type="protein sequence ID" value="NKZ02597.1"/>
    <property type="molecule type" value="Genomic_DNA"/>
</dbReference>
<protein>
    <submittedName>
        <fullName evidence="3">Uncharacterized protein</fullName>
    </submittedName>
</protein>
<evidence type="ECO:0000313" key="3">
    <source>
        <dbReference type="EMBL" id="NKZ02597.1"/>
    </source>
</evidence>
<reference evidence="3 4" key="1">
    <citation type="submission" date="2020-04" db="EMBL/GenBank/DDBJ databases">
        <title>MicrobeNet Type strains.</title>
        <authorList>
            <person name="Nicholson A.C."/>
        </authorList>
    </citation>
    <scope>NUCLEOTIDE SEQUENCE [LARGE SCALE GENOMIC DNA]</scope>
    <source>
        <strain evidence="3 4">ATCC BAA-277</strain>
    </source>
</reference>
<keyword evidence="2" id="KW-1133">Transmembrane helix</keyword>
<keyword evidence="2" id="KW-0472">Membrane</keyword>
<dbReference type="AlphaFoldDB" id="A0A846YS45"/>
<evidence type="ECO:0000256" key="2">
    <source>
        <dbReference type="SAM" id="Phobius"/>
    </source>
</evidence>
<evidence type="ECO:0000313" key="4">
    <source>
        <dbReference type="Proteomes" id="UP000579250"/>
    </source>
</evidence>
<feature type="compositionally biased region" description="Low complexity" evidence="1">
    <location>
        <begin position="424"/>
        <end position="437"/>
    </location>
</feature>
<keyword evidence="2" id="KW-0812">Transmembrane</keyword>
<organism evidence="3 4">
    <name type="scientific">Actinomadura latina</name>
    <dbReference type="NCBI Taxonomy" id="163603"/>
    <lineage>
        <taxon>Bacteria</taxon>
        <taxon>Bacillati</taxon>
        <taxon>Actinomycetota</taxon>
        <taxon>Actinomycetes</taxon>
        <taxon>Streptosporangiales</taxon>
        <taxon>Thermomonosporaceae</taxon>
        <taxon>Actinomadura</taxon>
    </lineage>
</organism>
<gene>
    <name evidence="3" type="ORF">HGB48_02330</name>
</gene>
<feature type="region of interest" description="Disordered" evidence="1">
    <location>
        <begin position="1"/>
        <end position="56"/>
    </location>
</feature>
<dbReference type="RefSeq" id="WP_157438000.1">
    <property type="nucleotide sequence ID" value="NZ_JAAXPI010000002.1"/>
</dbReference>